<feature type="transmembrane region" description="Helical" evidence="1">
    <location>
        <begin position="53"/>
        <end position="72"/>
    </location>
</feature>
<feature type="transmembrane region" description="Helical" evidence="1">
    <location>
        <begin position="29"/>
        <end position="47"/>
    </location>
</feature>
<proteinExistence type="predicted"/>
<organism evidence="2 3">
    <name type="scientific">Thalassotalea piscium</name>
    <dbReference type="NCBI Taxonomy" id="1230533"/>
    <lineage>
        <taxon>Bacteria</taxon>
        <taxon>Pseudomonadati</taxon>
        <taxon>Pseudomonadota</taxon>
        <taxon>Gammaproteobacteria</taxon>
        <taxon>Alteromonadales</taxon>
        <taxon>Colwelliaceae</taxon>
        <taxon>Thalassotalea</taxon>
    </lineage>
</organism>
<evidence type="ECO:0000256" key="1">
    <source>
        <dbReference type="SAM" id="Phobius"/>
    </source>
</evidence>
<feature type="transmembrane region" description="Helical" evidence="1">
    <location>
        <begin position="84"/>
        <end position="108"/>
    </location>
</feature>
<sequence>MSDFLISQILVTITLIIEFFAMQLKNKNYILAALSVSCFFNGIHYLLLDQPTAGLIFLFSSIRFLVSIKWKFQWVSIASLCISLVITITTYIGLLSIIGFVATVFVTVGSFSHNDKFLRLMMIAGGTLWFVHNLILWTPVGILVEAIFVSSSFIGYYRYYLTNKPIKPLPPTYKDN</sequence>
<dbReference type="InterPro" id="IPR019629">
    <property type="entry name" value="Uncharacterised_HI1736/YgjV"/>
</dbReference>
<accession>A0A7X0TSK4</accession>
<dbReference type="AlphaFoldDB" id="A0A7X0TSK4"/>
<reference evidence="2 3" key="1">
    <citation type="submission" date="2020-08" db="EMBL/GenBank/DDBJ databases">
        <title>Genomic Encyclopedia of Type Strains, Phase IV (KMG-IV): sequencing the most valuable type-strain genomes for metagenomic binning, comparative biology and taxonomic classification.</title>
        <authorList>
            <person name="Goeker M."/>
        </authorList>
    </citation>
    <scope>NUCLEOTIDE SEQUENCE [LARGE SCALE GENOMIC DNA]</scope>
    <source>
        <strain evidence="2 3">DSM 26287</strain>
    </source>
</reference>
<gene>
    <name evidence="2" type="ORF">HNQ55_000711</name>
</gene>
<evidence type="ECO:0008006" key="4">
    <source>
        <dbReference type="Google" id="ProtNLM"/>
    </source>
</evidence>
<evidence type="ECO:0000313" key="3">
    <source>
        <dbReference type="Proteomes" id="UP000537141"/>
    </source>
</evidence>
<feature type="transmembrane region" description="Helical" evidence="1">
    <location>
        <begin position="6"/>
        <end position="22"/>
    </location>
</feature>
<keyword evidence="1" id="KW-0472">Membrane</keyword>
<dbReference type="Pfam" id="PF10688">
    <property type="entry name" value="Imp-YgjV"/>
    <property type="match status" value="1"/>
</dbReference>
<protein>
    <recommendedName>
        <fullName evidence="4">YgjV family protein</fullName>
    </recommendedName>
</protein>
<comment type="caution">
    <text evidence="2">The sequence shown here is derived from an EMBL/GenBank/DDBJ whole genome shotgun (WGS) entry which is preliminary data.</text>
</comment>
<keyword evidence="1" id="KW-1133">Transmembrane helix</keyword>
<feature type="transmembrane region" description="Helical" evidence="1">
    <location>
        <begin position="128"/>
        <end position="157"/>
    </location>
</feature>
<keyword evidence="3" id="KW-1185">Reference proteome</keyword>
<keyword evidence="1" id="KW-0812">Transmembrane</keyword>
<name>A0A7X0TSK4_9GAMM</name>
<evidence type="ECO:0000313" key="2">
    <source>
        <dbReference type="EMBL" id="MBB6542233.1"/>
    </source>
</evidence>
<dbReference type="EMBL" id="JACHHU010000003">
    <property type="protein sequence ID" value="MBB6542233.1"/>
    <property type="molecule type" value="Genomic_DNA"/>
</dbReference>
<dbReference type="Proteomes" id="UP000537141">
    <property type="component" value="Unassembled WGS sequence"/>
</dbReference>
<dbReference type="RefSeq" id="WP_184422634.1">
    <property type="nucleotide sequence ID" value="NZ_AP027362.1"/>
</dbReference>